<dbReference type="PROSITE" id="PS50022">
    <property type="entry name" value="FA58C_3"/>
    <property type="match status" value="1"/>
</dbReference>
<dbReference type="Pfam" id="PF00754">
    <property type="entry name" value="F5_F8_type_C"/>
    <property type="match status" value="1"/>
</dbReference>
<evidence type="ECO:0000313" key="4">
    <source>
        <dbReference type="Proteomes" id="UP000808349"/>
    </source>
</evidence>
<dbReference type="Pfam" id="PF18962">
    <property type="entry name" value="Por_Secre_tail"/>
    <property type="match status" value="1"/>
</dbReference>
<gene>
    <name evidence="3" type="ORF">IPO85_14695</name>
</gene>
<organism evidence="3 4">
    <name type="scientific">Candidatus Defluviibacterium haderslevense</name>
    <dbReference type="NCBI Taxonomy" id="2981993"/>
    <lineage>
        <taxon>Bacteria</taxon>
        <taxon>Pseudomonadati</taxon>
        <taxon>Bacteroidota</taxon>
        <taxon>Saprospiria</taxon>
        <taxon>Saprospirales</taxon>
        <taxon>Saprospiraceae</taxon>
        <taxon>Candidatus Defluviibacterium</taxon>
    </lineage>
</organism>
<dbReference type="Proteomes" id="UP000808349">
    <property type="component" value="Unassembled WGS sequence"/>
</dbReference>
<dbReference type="EMBL" id="JADKFW010000012">
    <property type="protein sequence ID" value="MBK9718732.1"/>
    <property type="molecule type" value="Genomic_DNA"/>
</dbReference>
<comment type="caution">
    <text evidence="3">The sequence shown here is derived from an EMBL/GenBank/DDBJ whole genome shotgun (WGS) entry which is preliminary data.</text>
</comment>
<dbReference type="SUPFAM" id="SSF49785">
    <property type="entry name" value="Galactose-binding domain-like"/>
    <property type="match status" value="1"/>
</dbReference>
<accession>A0A9D7SBQ8</accession>
<sequence length="248" mass="28243">MKLIYISILMMSSYLLSAQCYPDRHSTNWFDGWVSCHSKTSPNPSNTAGHWLLYDLGNRYKIDKLKIWNSNDPSHLDWGMKEVKVDYSKDSIVWKTIGILDLEKATGTNRYEGMDWLNVTIPDAKFILLTAVSNFGRDSCFGLAEIRFSAEKLNLTQVNEIADHENIQTSISPNPCTDLFYAQIATTNPEMLTYQCTDITGKIYTSGSIQMEKSNYILKIETKNWPPGSYVLSVRNGRDLTKNSIIKL</sequence>
<feature type="chain" id="PRO_5038889414" evidence="1">
    <location>
        <begin position="19"/>
        <end position="248"/>
    </location>
</feature>
<dbReference type="AlphaFoldDB" id="A0A9D7SBQ8"/>
<proteinExistence type="predicted"/>
<dbReference type="InterPro" id="IPR008979">
    <property type="entry name" value="Galactose-bd-like_sf"/>
</dbReference>
<protein>
    <submittedName>
        <fullName evidence="3">Discoidin domain-containing protein</fullName>
    </submittedName>
</protein>
<feature type="signal peptide" evidence="1">
    <location>
        <begin position="1"/>
        <end position="18"/>
    </location>
</feature>
<dbReference type="Gene3D" id="2.60.120.260">
    <property type="entry name" value="Galactose-binding domain-like"/>
    <property type="match status" value="1"/>
</dbReference>
<evidence type="ECO:0000256" key="1">
    <source>
        <dbReference type="SAM" id="SignalP"/>
    </source>
</evidence>
<keyword evidence="1" id="KW-0732">Signal</keyword>
<feature type="domain" description="F5/8 type C" evidence="2">
    <location>
        <begin position="1"/>
        <end position="97"/>
    </location>
</feature>
<evidence type="ECO:0000259" key="2">
    <source>
        <dbReference type="PROSITE" id="PS50022"/>
    </source>
</evidence>
<evidence type="ECO:0000313" key="3">
    <source>
        <dbReference type="EMBL" id="MBK9718732.1"/>
    </source>
</evidence>
<dbReference type="InterPro" id="IPR026444">
    <property type="entry name" value="Secre_tail"/>
</dbReference>
<reference evidence="3 4" key="1">
    <citation type="submission" date="2020-10" db="EMBL/GenBank/DDBJ databases">
        <title>Connecting structure to function with the recovery of over 1000 high-quality activated sludge metagenome-assembled genomes encoding full-length rRNA genes using long-read sequencing.</title>
        <authorList>
            <person name="Singleton C.M."/>
            <person name="Petriglieri F."/>
            <person name="Kristensen J.M."/>
            <person name="Kirkegaard R.H."/>
            <person name="Michaelsen T.Y."/>
            <person name="Andersen M.H."/>
            <person name="Karst S.M."/>
            <person name="Dueholm M.S."/>
            <person name="Nielsen P.H."/>
            <person name="Albertsen M."/>
        </authorList>
    </citation>
    <scope>NUCLEOTIDE SEQUENCE [LARGE SCALE GENOMIC DNA]</scope>
    <source>
        <strain evidence="3">Ribe_18-Q3-R11-54_BAT3C.373</strain>
    </source>
</reference>
<dbReference type="InterPro" id="IPR000421">
    <property type="entry name" value="FA58C"/>
</dbReference>
<name>A0A9D7SBQ8_9BACT</name>